<organism evidence="1 2">
    <name type="scientific">Gulo gulo</name>
    <name type="common">Wolverine</name>
    <name type="synonym">Gluton</name>
    <dbReference type="NCBI Taxonomy" id="48420"/>
    <lineage>
        <taxon>Eukaryota</taxon>
        <taxon>Metazoa</taxon>
        <taxon>Chordata</taxon>
        <taxon>Craniata</taxon>
        <taxon>Vertebrata</taxon>
        <taxon>Euteleostomi</taxon>
        <taxon>Mammalia</taxon>
        <taxon>Eutheria</taxon>
        <taxon>Laurasiatheria</taxon>
        <taxon>Carnivora</taxon>
        <taxon>Caniformia</taxon>
        <taxon>Musteloidea</taxon>
        <taxon>Mustelidae</taxon>
        <taxon>Guloninae</taxon>
        <taxon>Gulo</taxon>
    </lineage>
</organism>
<dbReference type="GO" id="GO:0003351">
    <property type="term" value="P:epithelial cilium movement involved in extracellular fluid movement"/>
    <property type="evidence" value="ECO:0007669"/>
    <property type="project" value="TreeGrafter"/>
</dbReference>
<dbReference type="Proteomes" id="UP000269945">
    <property type="component" value="Unassembled WGS sequence"/>
</dbReference>
<accession>A0A9X9PZ89</accession>
<name>A0A9X9PZ89_GULGU</name>
<dbReference type="GO" id="GO:1990716">
    <property type="term" value="C:axonemal central apparatus"/>
    <property type="evidence" value="ECO:0007669"/>
    <property type="project" value="TreeGrafter"/>
</dbReference>
<feature type="non-terminal residue" evidence="1">
    <location>
        <position position="1"/>
    </location>
</feature>
<evidence type="ECO:0000313" key="1">
    <source>
        <dbReference type="EMBL" id="VCW79004.1"/>
    </source>
</evidence>
<dbReference type="GO" id="GO:0005576">
    <property type="term" value="C:extracellular region"/>
    <property type="evidence" value="ECO:0007669"/>
    <property type="project" value="GOC"/>
</dbReference>
<sequence length="53" mass="6532">MTVEAELEDIKKTQQRSLMDWSFTEHFKPKVLLQVLQEANKQYRWIDSYYHTQ</sequence>
<proteinExistence type="predicted"/>
<keyword evidence="2" id="KW-1185">Reference proteome</keyword>
<reference evidence="1 2" key="1">
    <citation type="submission" date="2018-10" db="EMBL/GenBank/DDBJ databases">
        <authorList>
            <person name="Ekblom R."/>
            <person name="Jareborg N."/>
        </authorList>
    </citation>
    <scope>NUCLEOTIDE SEQUENCE [LARGE SCALE GENOMIC DNA]</scope>
    <source>
        <tissue evidence="1">Muscle</tissue>
    </source>
</reference>
<dbReference type="EMBL" id="CYRY02011122">
    <property type="protein sequence ID" value="VCW79004.1"/>
    <property type="molecule type" value="Genomic_DNA"/>
</dbReference>
<dbReference type="GO" id="GO:1904158">
    <property type="term" value="P:axonemal central apparatus assembly"/>
    <property type="evidence" value="ECO:0007669"/>
    <property type="project" value="TreeGrafter"/>
</dbReference>
<gene>
    <name evidence="1" type="ORF">BN2614_LOCUS1</name>
</gene>
<evidence type="ECO:0000313" key="2">
    <source>
        <dbReference type="Proteomes" id="UP000269945"/>
    </source>
</evidence>
<dbReference type="PANTHER" id="PTHR21963:SF1">
    <property type="entry name" value="SPERM-ASSOCIATED ANTIGEN 17"/>
    <property type="match status" value="1"/>
</dbReference>
<dbReference type="InterPro" id="IPR026173">
    <property type="entry name" value="SPAG17"/>
</dbReference>
<comment type="caution">
    <text evidence="1">The sequence shown here is derived from an EMBL/GenBank/DDBJ whole genome shotgun (WGS) entry which is preliminary data.</text>
</comment>
<dbReference type="AlphaFoldDB" id="A0A9X9PZ89"/>
<dbReference type="PANTHER" id="PTHR21963">
    <property type="entry name" value="PF6"/>
    <property type="match status" value="1"/>
</dbReference>
<protein>
    <submittedName>
        <fullName evidence="1">Uncharacterized protein</fullName>
    </submittedName>
</protein>